<evidence type="ECO:0000313" key="1">
    <source>
        <dbReference type="EMBL" id="KAH7262920.1"/>
    </source>
</evidence>
<comment type="caution">
    <text evidence="1">The sequence shown here is derived from an EMBL/GenBank/DDBJ whole genome shotgun (WGS) entry which is preliminary data.</text>
</comment>
<dbReference type="AlphaFoldDB" id="A0A8K0WJ22"/>
<sequence>MATITSELERFLDFWCHPKSEARFGHIQIPPYRIGGLLETMRQHFQTSKSHMPFFVIPDGEMKIGAGLNLENDEFPSELMSFTKLLSVLRNNRSPSDYDDWKVGYGVEDWNAGEVLPRRSIFVLQLDPAVPADCALALIGLVNWTLWVNRLDQNNRVQLLTISAEKDSDFLSRLVSVAAPGTQVVNLDLAVHGEQDPQSGAIVYDTIDNAGKVANIVASIRNNPEVSRVIVTFDKGFYDELRTGLGDGSGHGEEIHCLSGDVSNLTNLRTGEVADGKPLLIMIDGELPILPLELPSFDELYLVLSDGKVTGPPLWDNATAQIVMRPRNTSRDDRRLQIWWARQPSIRDRHIFATGRGLPAVMENSYVRKRLVENSQLGGFIAAVIDMSSWGVNSSKAITCFARFARQVDDMRRRLTIQAVITNKGPPLPEDEFNRPLPALALSEEEANVFRGVLSLVDYDHRLALLVALEAEPGARSTKVEIAAILKHGPGKLVGRLPSSGKREQRNIERMLQGCQDVNQALSSTGSIWFTLGQFRRARLRHDDGSDDLHNLVYINQPLVTDVDTLIEEINSVLRKAGVDFRDRNTDSLAIGQEEECQVQRDLARAYIYQLAVSHFPGPGQRMVHRFLSTMNPCILARDPKSVMSIIDFYTLISQDEAVFGICHGISSLGTEDSILSKDWTWIPGQVVANWRYENAPGKNICEVLNTGAQY</sequence>
<dbReference type="Proteomes" id="UP000813427">
    <property type="component" value="Unassembled WGS sequence"/>
</dbReference>
<dbReference type="EMBL" id="JAGPXF010000001">
    <property type="protein sequence ID" value="KAH7262920.1"/>
    <property type="molecule type" value="Genomic_DNA"/>
</dbReference>
<organism evidence="1 2">
    <name type="scientific">Fusarium tricinctum</name>
    <dbReference type="NCBI Taxonomy" id="61284"/>
    <lineage>
        <taxon>Eukaryota</taxon>
        <taxon>Fungi</taxon>
        <taxon>Dikarya</taxon>
        <taxon>Ascomycota</taxon>
        <taxon>Pezizomycotina</taxon>
        <taxon>Sordariomycetes</taxon>
        <taxon>Hypocreomycetidae</taxon>
        <taxon>Hypocreales</taxon>
        <taxon>Nectriaceae</taxon>
        <taxon>Fusarium</taxon>
        <taxon>Fusarium tricinctum species complex</taxon>
    </lineage>
</organism>
<protein>
    <submittedName>
        <fullName evidence="1">Uncharacterized protein</fullName>
    </submittedName>
</protein>
<evidence type="ECO:0000313" key="2">
    <source>
        <dbReference type="Proteomes" id="UP000813427"/>
    </source>
</evidence>
<dbReference type="OrthoDB" id="5035669at2759"/>
<reference evidence="1" key="1">
    <citation type="journal article" date="2021" name="Nat. Commun.">
        <title>Genetic determinants of endophytism in the Arabidopsis root mycobiome.</title>
        <authorList>
            <person name="Mesny F."/>
            <person name="Miyauchi S."/>
            <person name="Thiergart T."/>
            <person name="Pickel B."/>
            <person name="Atanasova L."/>
            <person name="Karlsson M."/>
            <person name="Huettel B."/>
            <person name="Barry K.W."/>
            <person name="Haridas S."/>
            <person name="Chen C."/>
            <person name="Bauer D."/>
            <person name="Andreopoulos W."/>
            <person name="Pangilinan J."/>
            <person name="LaButti K."/>
            <person name="Riley R."/>
            <person name="Lipzen A."/>
            <person name="Clum A."/>
            <person name="Drula E."/>
            <person name="Henrissat B."/>
            <person name="Kohler A."/>
            <person name="Grigoriev I.V."/>
            <person name="Martin F.M."/>
            <person name="Hacquard S."/>
        </authorList>
    </citation>
    <scope>NUCLEOTIDE SEQUENCE</scope>
    <source>
        <strain evidence="1">MPI-SDFR-AT-0068</strain>
    </source>
</reference>
<proteinExistence type="predicted"/>
<accession>A0A8K0WJ22</accession>
<keyword evidence="2" id="KW-1185">Reference proteome</keyword>
<name>A0A8K0WJ22_9HYPO</name>
<gene>
    <name evidence="1" type="ORF">BKA59DRAFT_505939</name>
</gene>